<reference evidence="1 2" key="1">
    <citation type="journal article" date="2005" name="Int. J. Syst. Evol. Microbiol.">
        <title>Bacillus cibi sp. nov., isolated from jeotgal, a traditional Korean fermented seafood.</title>
        <authorList>
            <person name="Yoon J.H."/>
            <person name="Lee C.H."/>
            <person name="Oh T.K."/>
        </authorList>
    </citation>
    <scope>NUCLEOTIDE SEQUENCE [LARGE SCALE GENOMIC DNA]</scope>
    <source>
        <strain evidence="1 2">DSM 16189</strain>
    </source>
</reference>
<dbReference type="EMBL" id="JNVC02000004">
    <property type="protein sequence ID" value="KEZ52973.1"/>
    <property type="molecule type" value="Genomic_DNA"/>
</dbReference>
<evidence type="ECO:0000313" key="2">
    <source>
        <dbReference type="Proteomes" id="UP000028549"/>
    </source>
</evidence>
<accession>A0A084H061</accession>
<protein>
    <submittedName>
        <fullName evidence="1">Uncharacterized protein</fullName>
    </submittedName>
</protein>
<evidence type="ECO:0000313" key="1">
    <source>
        <dbReference type="EMBL" id="KEZ52973.1"/>
    </source>
</evidence>
<gene>
    <name evidence="1" type="ORF">GS18_0209135</name>
</gene>
<dbReference type="AlphaFoldDB" id="A0A084H061"/>
<dbReference type="STRING" id="246786.GS18_0209135"/>
<proteinExistence type="predicted"/>
<comment type="caution">
    <text evidence="1">The sequence shown here is derived from an EMBL/GenBank/DDBJ whole genome shotgun (WGS) entry which is preliminary data.</text>
</comment>
<organism evidence="1 2">
    <name type="scientific">Metabacillus indicus</name>
    <name type="common">Bacillus indicus</name>
    <dbReference type="NCBI Taxonomy" id="246786"/>
    <lineage>
        <taxon>Bacteria</taxon>
        <taxon>Bacillati</taxon>
        <taxon>Bacillota</taxon>
        <taxon>Bacilli</taxon>
        <taxon>Bacillales</taxon>
        <taxon>Bacillaceae</taxon>
        <taxon>Metabacillus</taxon>
    </lineage>
</organism>
<name>A0A084H061_METID</name>
<keyword evidence="2" id="KW-1185">Reference proteome</keyword>
<dbReference type="Proteomes" id="UP000028549">
    <property type="component" value="Unassembled WGS sequence"/>
</dbReference>
<sequence>MKSPYQVCAACIHFQSFRAEGRMIYRCSRLGFETKPDYSFDCWSPKESVKKLMEKRGDQQDEQRT</sequence>